<keyword evidence="2" id="KW-1185">Reference proteome</keyword>
<dbReference type="Proteomes" id="UP000479000">
    <property type="component" value="Unassembled WGS sequence"/>
</dbReference>
<protein>
    <submittedName>
        <fullName evidence="1">Uncharacterized protein</fullName>
    </submittedName>
</protein>
<proteinExistence type="predicted"/>
<name>A0A6H5H4T1_9HEMI</name>
<sequence length="202" mass="22671">MALPAVCGSTIVRYTTIPAQTIYQVDSQFKTRIAVTVWRPKMLTPAVRMVTVWPSAHPNLMSHEKAWKELASRICANEIMKTLNSSQVKQTNNPNTFVTTREACAPLNVIAHFLVYQTVSSPSHFGCASRNIRDPDGRLLLELSPKSPCLKTPAYTRNCLVPIFMLINSSATAYLRFDNNSFLINSVFLRLLNRRMPESDGP</sequence>
<organism evidence="1 2">
    <name type="scientific">Nesidiocoris tenuis</name>
    <dbReference type="NCBI Taxonomy" id="355587"/>
    <lineage>
        <taxon>Eukaryota</taxon>
        <taxon>Metazoa</taxon>
        <taxon>Ecdysozoa</taxon>
        <taxon>Arthropoda</taxon>
        <taxon>Hexapoda</taxon>
        <taxon>Insecta</taxon>
        <taxon>Pterygota</taxon>
        <taxon>Neoptera</taxon>
        <taxon>Paraneoptera</taxon>
        <taxon>Hemiptera</taxon>
        <taxon>Heteroptera</taxon>
        <taxon>Panheteroptera</taxon>
        <taxon>Cimicomorpha</taxon>
        <taxon>Miridae</taxon>
        <taxon>Dicyphina</taxon>
        <taxon>Nesidiocoris</taxon>
    </lineage>
</organism>
<reference evidence="1 2" key="1">
    <citation type="submission" date="2020-02" db="EMBL/GenBank/DDBJ databases">
        <authorList>
            <person name="Ferguson B K."/>
        </authorList>
    </citation>
    <scope>NUCLEOTIDE SEQUENCE [LARGE SCALE GENOMIC DNA]</scope>
</reference>
<dbReference type="EMBL" id="CADCXU010024248">
    <property type="protein sequence ID" value="CAB0011675.1"/>
    <property type="molecule type" value="Genomic_DNA"/>
</dbReference>
<accession>A0A6H5H4T1</accession>
<gene>
    <name evidence="1" type="ORF">NTEN_LOCUS16583</name>
</gene>
<dbReference type="AlphaFoldDB" id="A0A6H5H4T1"/>
<evidence type="ECO:0000313" key="2">
    <source>
        <dbReference type="Proteomes" id="UP000479000"/>
    </source>
</evidence>
<evidence type="ECO:0000313" key="1">
    <source>
        <dbReference type="EMBL" id="CAB0011675.1"/>
    </source>
</evidence>